<feature type="region of interest" description="Disordered" evidence="1">
    <location>
        <begin position="195"/>
        <end position="219"/>
    </location>
</feature>
<gene>
    <name evidence="3" type="ORF">CLN94_06790</name>
</gene>
<organism evidence="3 4">
    <name type="scientific">Pseudothioclava arenosa</name>
    <dbReference type="NCBI Taxonomy" id="1795308"/>
    <lineage>
        <taxon>Bacteria</taxon>
        <taxon>Pseudomonadati</taxon>
        <taxon>Pseudomonadota</taxon>
        <taxon>Alphaproteobacteria</taxon>
        <taxon>Rhodobacterales</taxon>
        <taxon>Paracoccaceae</taxon>
        <taxon>Pseudothioclava</taxon>
    </lineage>
</organism>
<dbReference type="AlphaFoldDB" id="A0A2A4CR53"/>
<dbReference type="EMBL" id="NTJD01000004">
    <property type="protein sequence ID" value="PCD76800.1"/>
    <property type="molecule type" value="Genomic_DNA"/>
</dbReference>
<reference evidence="3 4" key="1">
    <citation type="submission" date="2017-09" db="EMBL/GenBank/DDBJ databases">
        <title>A multilocus sequence analysis scheme for characterization of bacteria in the genus Thioclava.</title>
        <authorList>
            <person name="Liu Y."/>
            <person name="Shao Z."/>
        </authorList>
    </citation>
    <scope>NUCLEOTIDE SEQUENCE [LARGE SCALE GENOMIC DNA]</scope>
    <source>
        <strain evidence="3 4">CAU 1312</strain>
    </source>
</reference>
<proteinExistence type="predicted"/>
<dbReference type="OrthoDB" id="7476630at2"/>
<accession>A0A2A4CR53</accession>
<name>A0A2A4CR53_9RHOB</name>
<keyword evidence="4" id="KW-1185">Reference proteome</keyword>
<protein>
    <submittedName>
        <fullName evidence="3">Helix-turn-helix domain containing protein</fullName>
    </submittedName>
</protein>
<dbReference type="Pfam" id="PF20057">
    <property type="entry name" value="DUF6456"/>
    <property type="match status" value="1"/>
</dbReference>
<dbReference type="Proteomes" id="UP000243507">
    <property type="component" value="Unassembled WGS sequence"/>
</dbReference>
<feature type="compositionally biased region" description="Basic and acidic residues" evidence="1">
    <location>
        <begin position="209"/>
        <end position="219"/>
    </location>
</feature>
<evidence type="ECO:0000256" key="1">
    <source>
        <dbReference type="SAM" id="MobiDB-lite"/>
    </source>
</evidence>
<dbReference type="RefSeq" id="WP_096432483.1">
    <property type="nucleotide sequence ID" value="NZ_NTJD01000004.1"/>
</dbReference>
<evidence type="ECO:0000313" key="3">
    <source>
        <dbReference type="EMBL" id="PCD76800.1"/>
    </source>
</evidence>
<comment type="caution">
    <text evidence="3">The sequence shown here is derived from an EMBL/GenBank/DDBJ whole genome shotgun (WGS) entry which is preliminary data.</text>
</comment>
<dbReference type="InterPro" id="IPR045599">
    <property type="entry name" value="DUF6456"/>
</dbReference>
<evidence type="ECO:0000259" key="2">
    <source>
        <dbReference type="Pfam" id="PF20057"/>
    </source>
</evidence>
<evidence type="ECO:0000313" key="4">
    <source>
        <dbReference type="Proteomes" id="UP000243507"/>
    </source>
</evidence>
<feature type="domain" description="DUF6456" evidence="2">
    <location>
        <begin position="228"/>
        <end position="364"/>
    </location>
</feature>
<sequence length="374" mass="41302">MRPSATASMGLPSWLPDYALLYLRHVEEGIPIRQLARAEGCHASTILRRVRRVEARRDDPLVDEALSTLGRLAAPAPRQTAPAVTSKKDMSMSAAIRNVSLGPDDETIETEARRVLRRLAEPGAVLIVASEMDKAVVLRGTVRTAVLERAVAQAFALKEWIQVTHSNRVTSYEIAPGGRAAVKRFIEEEARARGDYEAEEDAGPVHASQHRDWGRRETVEDGQRRRLRANLAESPLGVLARRRDRDGKPFLSAELVAAGERLREDFELAQMGPRVAQNWERFMTGGARGQYNAQGTLNGGSESARERVAAALRDLGPGLGDMVLRCCCFLEGLEAAEKRMGWSARSGKIVLRIALERLKRHYDEVYGGRAPLIG</sequence>